<dbReference type="GO" id="GO:1903607">
    <property type="term" value="P:cytochrome c biosynthetic process"/>
    <property type="evidence" value="ECO:0007669"/>
    <property type="project" value="TreeGrafter"/>
</dbReference>
<dbReference type="InterPro" id="IPR052075">
    <property type="entry name" value="Heme_exporter_D"/>
</dbReference>
<dbReference type="InterPro" id="IPR007078">
    <property type="entry name" value="Haem_export_protD_CcmD"/>
</dbReference>
<keyword evidence="9 12" id="KW-0201">Cytochrome c-type biogenesis</keyword>
<keyword evidence="5 12" id="KW-0813">Transport</keyword>
<evidence type="ECO:0000256" key="9">
    <source>
        <dbReference type="ARBA" id="ARBA00022748"/>
    </source>
</evidence>
<evidence type="ECO:0000256" key="3">
    <source>
        <dbReference type="ARBA" id="ARBA00008741"/>
    </source>
</evidence>
<evidence type="ECO:0000256" key="6">
    <source>
        <dbReference type="ARBA" id="ARBA00022475"/>
    </source>
</evidence>
<dbReference type="Pfam" id="PF04995">
    <property type="entry name" value="CcmD"/>
    <property type="match status" value="1"/>
</dbReference>
<dbReference type="AlphaFoldDB" id="A0A7W8FZD3"/>
<dbReference type="GO" id="GO:0005886">
    <property type="term" value="C:plasma membrane"/>
    <property type="evidence" value="ECO:0007669"/>
    <property type="project" value="UniProtKB-SubCell"/>
</dbReference>
<dbReference type="GO" id="GO:0015886">
    <property type="term" value="P:heme transport"/>
    <property type="evidence" value="ECO:0007669"/>
    <property type="project" value="InterPro"/>
</dbReference>
<evidence type="ECO:0000256" key="1">
    <source>
        <dbReference type="ARBA" id="ARBA00002442"/>
    </source>
</evidence>
<sequence length="63" mass="7416">MSALFAMDGYGPYVWTCYAVFVLMLLWDLAMPWLRKRHVLADIRSRVRRDAAKKQTRNQSVDP</sequence>
<dbReference type="Proteomes" id="UP000521199">
    <property type="component" value="Unassembled WGS sequence"/>
</dbReference>
<evidence type="ECO:0000313" key="14">
    <source>
        <dbReference type="Proteomes" id="UP000521199"/>
    </source>
</evidence>
<keyword evidence="14" id="KW-1185">Reference proteome</keyword>
<keyword evidence="6 12" id="KW-1003">Cell membrane</keyword>
<dbReference type="PANTHER" id="PTHR37531">
    <property type="entry name" value="HEME EXPORTER PROTEIN D"/>
    <property type="match status" value="1"/>
</dbReference>
<evidence type="ECO:0000256" key="4">
    <source>
        <dbReference type="ARBA" id="ARBA00016461"/>
    </source>
</evidence>
<evidence type="ECO:0000256" key="11">
    <source>
        <dbReference type="ARBA" id="ARBA00023136"/>
    </source>
</evidence>
<evidence type="ECO:0000256" key="5">
    <source>
        <dbReference type="ARBA" id="ARBA00022448"/>
    </source>
</evidence>
<evidence type="ECO:0000256" key="10">
    <source>
        <dbReference type="ARBA" id="ARBA00022989"/>
    </source>
</evidence>
<evidence type="ECO:0000256" key="2">
    <source>
        <dbReference type="ARBA" id="ARBA00004377"/>
    </source>
</evidence>
<keyword evidence="7 12" id="KW-0997">Cell inner membrane</keyword>
<evidence type="ECO:0000313" key="13">
    <source>
        <dbReference type="EMBL" id="MBB5208327.1"/>
    </source>
</evidence>
<dbReference type="RefSeq" id="WP_183960864.1">
    <property type="nucleotide sequence ID" value="NZ_JACHHP010000003.1"/>
</dbReference>
<dbReference type="NCBIfam" id="TIGR03141">
    <property type="entry name" value="cytochro_ccmD"/>
    <property type="match status" value="1"/>
</dbReference>
<feature type="transmembrane region" description="Helical" evidence="12">
    <location>
        <begin position="12"/>
        <end position="34"/>
    </location>
</feature>
<dbReference type="PANTHER" id="PTHR37531:SF1">
    <property type="entry name" value="HEME EXPORTER PROTEIN D"/>
    <property type="match status" value="1"/>
</dbReference>
<protein>
    <recommendedName>
        <fullName evidence="4 12">Heme exporter protein D</fullName>
    </recommendedName>
</protein>
<evidence type="ECO:0000256" key="8">
    <source>
        <dbReference type="ARBA" id="ARBA00022692"/>
    </source>
</evidence>
<comment type="subcellular location">
    <subcellularLocation>
        <location evidence="2 12">Cell inner membrane</location>
        <topology evidence="2 12">Single-pass membrane protein</topology>
    </subcellularLocation>
</comment>
<proteinExistence type="inferred from homology"/>
<comment type="caution">
    <text evidence="13">The sequence shown here is derived from an EMBL/GenBank/DDBJ whole genome shotgun (WGS) entry which is preliminary data.</text>
</comment>
<keyword evidence="10 12" id="KW-1133">Transmembrane helix</keyword>
<comment type="function">
    <text evidence="1 12">Required for the export of heme to the periplasm for the biogenesis of c-type cytochromes.</text>
</comment>
<reference evidence="13 14" key="1">
    <citation type="submission" date="2020-08" db="EMBL/GenBank/DDBJ databases">
        <title>Genomic Encyclopedia of Type Strains, Phase IV (KMG-IV): sequencing the most valuable type-strain genomes for metagenomic binning, comparative biology and taxonomic classification.</title>
        <authorList>
            <person name="Goeker M."/>
        </authorList>
    </citation>
    <scope>NUCLEOTIDE SEQUENCE [LARGE SCALE GENOMIC DNA]</scope>
    <source>
        <strain evidence="13 14">DSM 24163</strain>
    </source>
</reference>
<comment type="similarity">
    <text evidence="3 12">Belongs to the CcmD/CycX/HelD family.</text>
</comment>
<gene>
    <name evidence="13" type="ORF">HNQ52_001869</name>
</gene>
<evidence type="ECO:0000256" key="7">
    <source>
        <dbReference type="ARBA" id="ARBA00022519"/>
    </source>
</evidence>
<keyword evidence="8 12" id="KW-0812">Transmembrane</keyword>
<name>A0A7W8FZD3_9GAMM</name>
<dbReference type="EMBL" id="JACHHP010000003">
    <property type="protein sequence ID" value="MBB5208327.1"/>
    <property type="molecule type" value="Genomic_DNA"/>
</dbReference>
<evidence type="ECO:0000256" key="12">
    <source>
        <dbReference type="RuleBase" id="RU363101"/>
    </source>
</evidence>
<accession>A0A7W8FZD3</accession>
<dbReference type="GO" id="GO:0017004">
    <property type="term" value="P:cytochrome complex assembly"/>
    <property type="evidence" value="ECO:0007669"/>
    <property type="project" value="UniProtKB-KW"/>
</dbReference>
<organism evidence="13 14">
    <name type="scientific">Chiayiivirga flava</name>
    <dbReference type="NCBI Taxonomy" id="659595"/>
    <lineage>
        <taxon>Bacteria</taxon>
        <taxon>Pseudomonadati</taxon>
        <taxon>Pseudomonadota</taxon>
        <taxon>Gammaproteobacteria</taxon>
        <taxon>Lysobacterales</taxon>
        <taxon>Lysobacteraceae</taxon>
        <taxon>Chiayiivirga</taxon>
    </lineage>
</organism>
<keyword evidence="11 12" id="KW-0472">Membrane</keyword>